<feature type="transmembrane region" description="Helical" evidence="1">
    <location>
        <begin position="24"/>
        <end position="49"/>
    </location>
</feature>
<evidence type="ECO:0000256" key="1">
    <source>
        <dbReference type="SAM" id="Phobius"/>
    </source>
</evidence>
<evidence type="ECO:0000313" key="3">
    <source>
        <dbReference type="Proteomes" id="UP000824540"/>
    </source>
</evidence>
<keyword evidence="1" id="KW-0472">Membrane</keyword>
<keyword evidence="3" id="KW-1185">Reference proteome</keyword>
<keyword evidence="1" id="KW-0812">Transmembrane</keyword>
<reference evidence="2" key="1">
    <citation type="thesis" date="2021" institute="BYU ScholarsArchive" country="Provo, UT, USA">
        <title>Applications of and Algorithms for Genome Assembly and Genomic Analyses with an Emphasis on Marine Teleosts.</title>
        <authorList>
            <person name="Pickett B.D."/>
        </authorList>
    </citation>
    <scope>NUCLEOTIDE SEQUENCE</scope>
    <source>
        <strain evidence="2">HI-2016</strain>
    </source>
</reference>
<organism evidence="2 3">
    <name type="scientific">Albula glossodonta</name>
    <name type="common">roundjaw bonefish</name>
    <dbReference type="NCBI Taxonomy" id="121402"/>
    <lineage>
        <taxon>Eukaryota</taxon>
        <taxon>Metazoa</taxon>
        <taxon>Chordata</taxon>
        <taxon>Craniata</taxon>
        <taxon>Vertebrata</taxon>
        <taxon>Euteleostomi</taxon>
        <taxon>Actinopterygii</taxon>
        <taxon>Neopterygii</taxon>
        <taxon>Teleostei</taxon>
        <taxon>Albuliformes</taxon>
        <taxon>Albulidae</taxon>
        <taxon>Albula</taxon>
    </lineage>
</organism>
<name>A0A8T2NFA1_9TELE</name>
<dbReference type="EMBL" id="JAFBMS010000077">
    <property type="protein sequence ID" value="KAG9337980.1"/>
    <property type="molecule type" value="Genomic_DNA"/>
</dbReference>
<gene>
    <name evidence="2" type="ORF">JZ751_027317</name>
</gene>
<keyword evidence="1" id="KW-1133">Transmembrane helix</keyword>
<dbReference type="AlphaFoldDB" id="A0A8T2NFA1"/>
<dbReference type="Proteomes" id="UP000824540">
    <property type="component" value="Unassembled WGS sequence"/>
</dbReference>
<evidence type="ECO:0000313" key="2">
    <source>
        <dbReference type="EMBL" id="KAG9337980.1"/>
    </source>
</evidence>
<comment type="caution">
    <text evidence="2">The sequence shown here is derived from an EMBL/GenBank/DDBJ whole genome shotgun (WGS) entry which is preliminary data.</text>
</comment>
<sequence length="101" mass="11202">MAAAMRAAARAWAAAVLSGKGPHGVIHCCLYELSLVLTLILTLSFRFLLIRRALHMRGCVHGVSVKPLLEIPLFCHYQRGVYNSDLQAGYRTSGRRGNYNM</sequence>
<protein>
    <submittedName>
        <fullName evidence="2">Uncharacterized protein</fullName>
    </submittedName>
</protein>
<proteinExistence type="predicted"/>
<accession>A0A8T2NFA1</accession>